<evidence type="ECO:0000313" key="2">
    <source>
        <dbReference type="Proteomes" id="UP001151518"/>
    </source>
</evidence>
<dbReference type="AlphaFoldDB" id="A0A9W8G4I1"/>
<dbReference type="EMBL" id="JANBTW010000017">
    <property type="protein sequence ID" value="KAJ2678814.1"/>
    <property type="molecule type" value="Genomic_DNA"/>
</dbReference>
<evidence type="ECO:0008006" key="3">
    <source>
        <dbReference type="Google" id="ProtNLM"/>
    </source>
</evidence>
<sequence length="151" mass="16652">MSGFILNELLDKLSKRNNTRFGSSLELHVATADIKSRTVVYEYEVTEDEIFRGYLDSGWLSTVVDHATDPLICAAAGTHTPSTYTSSLTVHTLEPILPTTHMEIVCRLVQAEGRLLQTTVLFRDATRKHIVYASGVHSLLYKDGVGSGAKL</sequence>
<comment type="caution">
    <text evidence="1">The sequence shown here is derived from an EMBL/GenBank/DDBJ whole genome shotgun (WGS) entry which is preliminary data.</text>
</comment>
<dbReference type="Gene3D" id="3.10.129.10">
    <property type="entry name" value="Hotdog Thioesterase"/>
    <property type="match status" value="1"/>
</dbReference>
<reference evidence="1" key="1">
    <citation type="submission" date="2022-07" db="EMBL/GenBank/DDBJ databases">
        <title>Phylogenomic reconstructions and comparative analyses of Kickxellomycotina fungi.</title>
        <authorList>
            <person name="Reynolds N.K."/>
            <person name="Stajich J.E."/>
            <person name="Barry K."/>
            <person name="Grigoriev I.V."/>
            <person name="Crous P."/>
            <person name="Smith M.E."/>
        </authorList>
    </citation>
    <scope>NUCLEOTIDE SEQUENCE</scope>
    <source>
        <strain evidence="1">NRRL 3115</strain>
    </source>
</reference>
<evidence type="ECO:0000313" key="1">
    <source>
        <dbReference type="EMBL" id="KAJ2678814.1"/>
    </source>
</evidence>
<gene>
    <name evidence="1" type="ORF">GGI25_002006</name>
</gene>
<protein>
    <recommendedName>
        <fullName evidence="3">Thioesterase domain-containing protein</fullName>
    </recommendedName>
</protein>
<name>A0A9W8G4I1_9FUNG</name>
<dbReference type="Proteomes" id="UP001151518">
    <property type="component" value="Unassembled WGS sequence"/>
</dbReference>
<proteinExistence type="predicted"/>
<dbReference type="OrthoDB" id="5515057at2759"/>
<dbReference type="InterPro" id="IPR029069">
    <property type="entry name" value="HotDog_dom_sf"/>
</dbReference>
<dbReference type="SUPFAM" id="SSF54637">
    <property type="entry name" value="Thioesterase/thiol ester dehydrase-isomerase"/>
    <property type="match status" value="1"/>
</dbReference>
<organism evidence="1 2">
    <name type="scientific">Coemansia spiralis</name>
    <dbReference type="NCBI Taxonomy" id="417178"/>
    <lineage>
        <taxon>Eukaryota</taxon>
        <taxon>Fungi</taxon>
        <taxon>Fungi incertae sedis</taxon>
        <taxon>Zoopagomycota</taxon>
        <taxon>Kickxellomycotina</taxon>
        <taxon>Kickxellomycetes</taxon>
        <taxon>Kickxellales</taxon>
        <taxon>Kickxellaceae</taxon>
        <taxon>Coemansia</taxon>
    </lineage>
</organism>
<accession>A0A9W8G4I1</accession>